<accession>A0A445MZ11</accession>
<evidence type="ECO:0000256" key="1">
    <source>
        <dbReference type="ARBA" id="ARBA00009249"/>
    </source>
</evidence>
<dbReference type="GO" id="GO:0009249">
    <property type="term" value="P:protein lipoylation"/>
    <property type="evidence" value="ECO:0007669"/>
    <property type="project" value="TreeGrafter"/>
</dbReference>
<dbReference type="InterPro" id="IPR011053">
    <property type="entry name" value="Single_hybrid_motif"/>
</dbReference>
<dbReference type="EMBL" id="OJIN01000172">
    <property type="protein sequence ID" value="SPD74726.1"/>
    <property type="molecule type" value="Genomic_DNA"/>
</dbReference>
<gene>
    <name evidence="3 6" type="primary">gcvH</name>
    <name evidence="6" type="ORF">PITCH_A310004</name>
</gene>
<dbReference type="PANTHER" id="PTHR11715:SF3">
    <property type="entry name" value="GLYCINE CLEAVAGE SYSTEM H PROTEIN-RELATED"/>
    <property type="match status" value="1"/>
</dbReference>
<name>A0A445MZ11_9BACT</name>
<dbReference type="Pfam" id="PF01597">
    <property type="entry name" value="GCV_H"/>
    <property type="match status" value="1"/>
</dbReference>
<evidence type="ECO:0000313" key="6">
    <source>
        <dbReference type="EMBL" id="SPD74726.1"/>
    </source>
</evidence>
<comment type="cofactor">
    <cofactor evidence="3">
        <name>(R)-lipoate</name>
        <dbReference type="ChEBI" id="CHEBI:83088"/>
    </cofactor>
    <text evidence="3">Binds 1 lipoyl cofactor covalently.</text>
</comment>
<dbReference type="CDD" id="cd06848">
    <property type="entry name" value="GCS_H"/>
    <property type="match status" value="1"/>
</dbReference>
<dbReference type="GO" id="GO:0005829">
    <property type="term" value="C:cytosol"/>
    <property type="evidence" value="ECO:0007669"/>
    <property type="project" value="TreeGrafter"/>
</dbReference>
<dbReference type="AlphaFoldDB" id="A0A445MZ11"/>
<evidence type="ECO:0000256" key="4">
    <source>
        <dbReference type="PIRSR" id="PIRSR617453-50"/>
    </source>
</evidence>
<evidence type="ECO:0000256" key="2">
    <source>
        <dbReference type="ARBA" id="ARBA00022823"/>
    </source>
</evidence>
<keyword evidence="2 3" id="KW-0450">Lipoyl</keyword>
<protein>
    <recommendedName>
        <fullName evidence="3">Glycine cleavage system H protein</fullName>
    </recommendedName>
</protein>
<dbReference type="SUPFAM" id="SSF51230">
    <property type="entry name" value="Single hybrid motif"/>
    <property type="match status" value="1"/>
</dbReference>
<sequence>MTEISGYDMPDDLYYHKEHTWARVEYKKVRVGVTDFAARSAGDIVYVDLPFEGDEIKQGEPFGKMQSAKWIGELYAPISGEIVSVNDVLDRKPTLINESPYESGWIIVIRPSNLEEELKDLMTHETGLADWLNNEIERVRAEAEGV</sequence>
<dbReference type="InterPro" id="IPR033753">
    <property type="entry name" value="GCV_H/Fam206"/>
</dbReference>
<dbReference type="NCBIfam" id="NF002270">
    <property type="entry name" value="PRK01202.1"/>
    <property type="match status" value="1"/>
</dbReference>
<proteinExistence type="inferred from homology"/>
<evidence type="ECO:0000259" key="5">
    <source>
        <dbReference type="PROSITE" id="PS50968"/>
    </source>
</evidence>
<organism evidence="6">
    <name type="scientific">uncultured Desulfobacterium sp</name>
    <dbReference type="NCBI Taxonomy" id="201089"/>
    <lineage>
        <taxon>Bacteria</taxon>
        <taxon>Pseudomonadati</taxon>
        <taxon>Thermodesulfobacteriota</taxon>
        <taxon>Desulfobacteria</taxon>
        <taxon>Desulfobacterales</taxon>
        <taxon>Desulfobacteriaceae</taxon>
        <taxon>Desulfobacterium</taxon>
        <taxon>environmental samples</taxon>
    </lineage>
</organism>
<dbReference type="InterPro" id="IPR002930">
    <property type="entry name" value="GCV_H"/>
</dbReference>
<dbReference type="NCBIfam" id="TIGR00527">
    <property type="entry name" value="gcvH"/>
    <property type="match status" value="1"/>
</dbReference>
<dbReference type="PANTHER" id="PTHR11715">
    <property type="entry name" value="GLYCINE CLEAVAGE SYSTEM H PROTEIN"/>
    <property type="match status" value="1"/>
</dbReference>
<dbReference type="InterPro" id="IPR017453">
    <property type="entry name" value="GCV_H_sub"/>
</dbReference>
<dbReference type="Gene3D" id="2.40.50.100">
    <property type="match status" value="1"/>
</dbReference>
<dbReference type="GO" id="GO:0005960">
    <property type="term" value="C:glycine cleavage complex"/>
    <property type="evidence" value="ECO:0007669"/>
    <property type="project" value="InterPro"/>
</dbReference>
<reference evidence="6" key="1">
    <citation type="submission" date="2018-01" db="EMBL/GenBank/DDBJ databases">
        <authorList>
            <person name="Regsiter A."/>
            <person name="William W."/>
        </authorList>
    </citation>
    <scope>NUCLEOTIDE SEQUENCE</scope>
    <source>
        <strain evidence="6">TRIP AH-1</strain>
    </source>
</reference>
<dbReference type="InterPro" id="IPR000089">
    <property type="entry name" value="Biotin_lipoyl"/>
</dbReference>
<comment type="subunit">
    <text evidence="3">The glycine cleavage system is composed of four proteins: P, T, L and H.</text>
</comment>
<dbReference type="PROSITE" id="PS50968">
    <property type="entry name" value="BIOTINYL_LIPOYL"/>
    <property type="match status" value="1"/>
</dbReference>
<evidence type="ECO:0000256" key="3">
    <source>
        <dbReference type="HAMAP-Rule" id="MF_00272"/>
    </source>
</evidence>
<feature type="domain" description="Lipoyl-binding" evidence="5">
    <location>
        <begin position="28"/>
        <end position="110"/>
    </location>
</feature>
<comment type="function">
    <text evidence="3">The glycine cleavage system catalyzes the degradation of glycine. The H protein shuttles the methylamine group of glycine from the P protein to the T protein.</text>
</comment>
<dbReference type="GO" id="GO:0019464">
    <property type="term" value="P:glycine decarboxylation via glycine cleavage system"/>
    <property type="evidence" value="ECO:0007669"/>
    <property type="project" value="UniProtKB-UniRule"/>
</dbReference>
<feature type="modified residue" description="N6-lipoyllysine" evidence="3 4">
    <location>
        <position position="69"/>
    </location>
</feature>
<dbReference type="InterPro" id="IPR003016">
    <property type="entry name" value="2-oxoA_DH_lipoyl-BS"/>
</dbReference>
<dbReference type="PROSITE" id="PS00189">
    <property type="entry name" value="LIPOYL"/>
    <property type="match status" value="1"/>
</dbReference>
<comment type="similarity">
    <text evidence="1 3">Belongs to the GcvH family.</text>
</comment>
<dbReference type="HAMAP" id="MF_00272">
    <property type="entry name" value="GcvH"/>
    <property type="match status" value="1"/>
</dbReference>